<dbReference type="EMBL" id="JAGKQH010000012">
    <property type="protein sequence ID" value="KAG6585479.1"/>
    <property type="molecule type" value="Genomic_DNA"/>
</dbReference>
<evidence type="ECO:0008006" key="3">
    <source>
        <dbReference type="Google" id="ProtNLM"/>
    </source>
</evidence>
<dbReference type="Proteomes" id="UP000685013">
    <property type="component" value="Chromosome 12"/>
</dbReference>
<accession>A0AAV6MRW1</accession>
<gene>
    <name evidence="1" type="ORF">SDJN03_18212</name>
</gene>
<protein>
    <recommendedName>
        <fullName evidence="3">Secreted protein</fullName>
    </recommendedName>
</protein>
<reference evidence="1 2" key="1">
    <citation type="journal article" date="2021" name="Hortic Res">
        <title>The domestication of Cucurbita argyrosperma as revealed by the genome of its wild relative.</title>
        <authorList>
            <person name="Barrera-Redondo J."/>
            <person name="Sanchez-de la Vega G."/>
            <person name="Aguirre-Liguori J.A."/>
            <person name="Castellanos-Morales G."/>
            <person name="Gutierrez-Guerrero Y.T."/>
            <person name="Aguirre-Dugua X."/>
            <person name="Aguirre-Planter E."/>
            <person name="Tenaillon M.I."/>
            <person name="Lira-Saade R."/>
            <person name="Eguiarte L.E."/>
        </authorList>
    </citation>
    <scope>NUCLEOTIDE SEQUENCE [LARGE SCALE GENOMIC DNA]</scope>
    <source>
        <strain evidence="1">JBR-2021</strain>
    </source>
</reference>
<organism evidence="1 2">
    <name type="scientific">Cucurbita argyrosperma subsp. sororia</name>
    <dbReference type="NCBI Taxonomy" id="37648"/>
    <lineage>
        <taxon>Eukaryota</taxon>
        <taxon>Viridiplantae</taxon>
        <taxon>Streptophyta</taxon>
        <taxon>Embryophyta</taxon>
        <taxon>Tracheophyta</taxon>
        <taxon>Spermatophyta</taxon>
        <taxon>Magnoliopsida</taxon>
        <taxon>eudicotyledons</taxon>
        <taxon>Gunneridae</taxon>
        <taxon>Pentapetalae</taxon>
        <taxon>rosids</taxon>
        <taxon>fabids</taxon>
        <taxon>Cucurbitales</taxon>
        <taxon>Cucurbitaceae</taxon>
        <taxon>Cucurbiteae</taxon>
        <taxon>Cucurbita</taxon>
    </lineage>
</organism>
<evidence type="ECO:0000313" key="1">
    <source>
        <dbReference type="EMBL" id="KAG6585479.1"/>
    </source>
</evidence>
<feature type="non-terminal residue" evidence="1">
    <location>
        <position position="1"/>
    </location>
</feature>
<comment type="caution">
    <text evidence="1">The sequence shown here is derived from an EMBL/GenBank/DDBJ whole genome shotgun (WGS) entry which is preliminary data.</text>
</comment>
<sequence>MGMNRDAVWLVAAVVATRTNRGGHPSHGVASVSRLVSGTRGGHLGHCVVFVSGSMSGIHLVHRSPPWPVLLSSRQRRS</sequence>
<evidence type="ECO:0000313" key="2">
    <source>
        <dbReference type="Proteomes" id="UP000685013"/>
    </source>
</evidence>
<name>A0AAV6MRW1_9ROSI</name>
<keyword evidence="2" id="KW-1185">Reference proteome</keyword>
<proteinExistence type="predicted"/>
<dbReference type="AlphaFoldDB" id="A0AAV6MRW1"/>